<evidence type="ECO:0000256" key="1">
    <source>
        <dbReference type="ARBA" id="ARBA00004123"/>
    </source>
</evidence>
<dbReference type="InterPro" id="IPR009072">
    <property type="entry name" value="Histone-fold"/>
</dbReference>
<dbReference type="GO" id="GO:0003743">
    <property type="term" value="F:translation initiation factor activity"/>
    <property type="evidence" value="ECO:0007669"/>
    <property type="project" value="UniProtKB-KW"/>
</dbReference>
<evidence type="ECO:0000313" key="7">
    <source>
        <dbReference type="EMBL" id="KII61471.1"/>
    </source>
</evidence>
<dbReference type="EMBL" id="JWZT01005339">
    <property type="protein sequence ID" value="KII61471.1"/>
    <property type="molecule type" value="Genomic_DNA"/>
</dbReference>
<evidence type="ECO:0000256" key="4">
    <source>
        <dbReference type="ARBA" id="ARBA00023163"/>
    </source>
</evidence>
<gene>
    <name evidence="7" type="ORF">RF11_12887</name>
</gene>
<comment type="caution">
    <text evidence="7">The sequence shown here is derived from an EMBL/GenBank/DDBJ whole genome shotgun (WGS) entry which is preliminary data.</text>
</comment>
<dbReference type="Proteomes" id="UP000031668">
    <property type="component" value="Unassembled WGS sequence"/>
</dbReference>
<dbReference type="GO" id="GO:0051123">
    <property type="term" value="P:RNA polymerase II preinitiation complex assembly"/>
    <property type="evidence" value="ECO:0007669"/>
    <property type="project" value="InterPro"/>
</dbReference>
<dbReference type="InterPro" id="IPR006809">
    <property type="entry name" value="TAFII28_dom"/>
</dbReference>
<accession>A0A0C2MII9</accession>
<comment type="subcellular location">
    <subcellularLocation>
        <location evidence="1">Nucleus</location>
    </subcellularLocation>
</comment>
<dbReference type="GO" id="GO:0005669">
    <property type="term" value="C:transcription factor TFIID complex"/>
    <property type="evidence" value="ECO:0007669"/>
    <property type="project" value="InterPro"/>
</dbReference>
<dbReference type="Gene3D" id="1.10.20.10">
    <property type="entry name" value="Histone, subunit A"/>
    <property type="match status" value="1"/>
</dbReference>
<evidence type="ECO:0000313" key="8">
    <source>
        <dbReference type="Proteomes" id="UP000031668"/>
    </source>
</evidence>
<sequence length="100" mass="11505">MKFGDEDKFMSFWRVVLPKNKLKKLMNSVVKCNISPESAMVLAAISKIFIGEIIEEALNVAKIQKWNGPLQPRHVAIAVDTIMKKEPYFRPKLKQSFEIL</sequence>
<reference evidence="7 8" key="1">
    <citation type="journal article" date="2014" name="Genome Biol. Evol.">
        <title>The genome of the myxosporean Thelohanellus kitauei shows adaptations to nutrient acquisition within its fish host.</title>
        <authorList>
            <person name="Yang Y."/>
            <person name="Xiong J."/>
            <person name="Zhou Z."/>
            <person name="Huo F."/>
            <person name="Miao W."/>
            <person name="Ran C."/>
            <person name="Liu Y."/>
            <person name="Zhang J."/>
            <person name="Feng J."/>
            <person name="Wang M."/>
            <person name="Wang M."/>
            <person name="Wang L."/>
            <person name="Yao B."/>
        </authorList>
    </citation>
    <scope>NUCLEOTIDE SEQUENCE [LARGE SCALE GENOMIC DNA]</scope>
    <source>
        <strain evidence="7">Wuqing</strain>
    </source>
</reference>
<keyword evidence="8" id="KW-1185">Reference proteome</keyword>
<protein>
    <submittedName>
        <fullName evidence="7">Transcription initiation factor TFIID subunit 11</fullName>
    </submittedName>
</protein>
<keyword evidence="3" id="KW-0805">Transcription regulation</keyword>
<proteinExistence type="inferred from homology"/>
<dbReference type="GO" id="GO:0016251">
    <property type="term" value="F:RNA polymerase II general transcription initiation factor activity"/>
    <property type="evidence" value="ECO:0007669"/>
    <property type="project" value="TreeGrafter"/>
</dbReference>
<evidence type="ECO:0000256" key="5">
    <source>
        <dbReference type="ARBA" id="ARBA00023242"/>
    </source>
</evidence>
<organism evidence="7 8">
    <name type="scientific">Thelohanellus kitauei</name>
    <name type="common">Myxosporean</name>
    <dbReference type="NCBI Taxonomy" id="669202"/>
    <lineage>
        <taxon>Eukaryota</taxon>
        <taxon>Metazoa</taxon>
        <taxon>Cnidaria</taxon>
        <taxon>Myxozoa</taxon>
        <taxon>Myxosporea</taxon>
        <taxon>Bivalvulida</taxon>
        <taxon>Platysporina</taxon>
        <taxon>Myxobolidae</taxon>
        <taxon>Thelohanellus</taxon>
    </lineage>
</organism>
<name>A0A0C2MII9_THEKT</name>
<evidence type="ECO:0000256" key="2">
    <source>
        <dbReference type="ARBA" id="ARBA00009788"/>
    </source>
</evidence>
<dbReference type="AlphaFoldDB" id="A0A0C2MII9"/>
<dbReference type="PANTHER" id="PTHR13218:SF8">
    <property type="entry name" value="TRANSCRIPTION INITIATION FACTOR TFIID SUBUNIT 11"/>
    <property type="match status" value="1"/>
</dbReference>
<evidence type="ECO:0000259" key="6">
    <source>
        <dbReference type="Pfam" id="PF04719"/>
    </source>
</evidence>
<dbReference type="CDD" id="cd08048">
    <property type="entry name" value="HFD_TAF11"/>
    <property type="match status" value="1"/>
</dbReference>
<dbReference type="PANTHER" id="PTHR13218">
    <property type="entry name" value="TRANSCRIPTION INITIATION FACTOR TFIID SUBUNIT 11-RELATED"/>
    <property type="match status" value="1"/>
</dbReference>
<dbReference type="InterPro" id="IPR045127">
    <property type="entry name" value="TAF11-like"/>
</dbReference>
<evidence type="ECO:0000256" key="3">
    <source>
        <dbReference type="ARBA" id="ARBA00023015"/>
    </source>
</evidence>
<dbReference type="OrthoDB" id="28335at2759"/>
<dbReference type="SUPFAM" id="SSF47113">
    <property type="entry name" value="Histone-fold"/>
    <property type="match status" value="1"/>
</dbReference>
<comment type="similarity">
    <text evidence="2">Belongs to the TAF11 family.</text>
</comment>
<keyword evidence="7" id="KW-0648">Protein biosynthesis</keyword>
<keyword evidence="5" id="KW-0539">Nucleus</keyword>
<keyword evidence="7" id="KW-0396">Initiation factor</keyword>
<feature type="domain" description="TAFII28-like protein" evidence="6">
    <location>
        <begin position="6"/>
        <end position="78"/>
    </location>
</feature>
<dbReference type="GO" id="GO:0046982">
    <property type="term" value="F:protein heterodimerization activity"/>
    <property type="evidence" value="ECO:0007669"/>
    <property type="project" value="InterPro"/>
</dbReference>
<dbReference type="Pfam" id="PF04719">
    <property type="entry name" value="TAFII28"/>
    <property type="match status" value="1"/>
</dbReference>
<keyword evidence="4" id="KW-0804">Transcription</keyword>